<keyword evidence="1" id="KW-1133">Transmembrane helix</keyword>
<reference evidence="3" key="3">
    <citation type="journal article" date="2018" name="PLoS ONE">
        <title>The genus Borrelia reloaded.</title>
        <authorList>
            <person name="Margos G."/>
            <person name="Gofton A."/>
            <person name="Wibberg D."/>
            <person name="Dangel A."/>
            <person name="Marosevic D."/>
            <person name="Loh S.M."/>
            <person name="Oskam C."/>
            <person name="Fingerle V."/>
        </authorList>
    </citation>
    <scope>NUCLEOTIDE SEQUENCE</scope>
    <source>
        <strain evidence="3">PBi</strain>
    </source>
</reference>
<reference evidence="2" key="1">
    <citation type="journal article" date="2004" name="Nucleic Acids Res.">
        <title>Comparative analysis of the Borrelia garinii genome.</title>
        <authorList>
            <person name="Glockner G."/>
            <person name="Lehmann R."/>
            <person name="Romualdi A."/>
            <person name="Pradella S."/>
            <person name="Schulte-Spechtel U."/>
            <person name="Schilhabel M."/>
            <person name="Wilske B."/>
            <person name="Suhnel J."/>
            <person name="Platzer M."/>
        </authorList>
    </citation>
    <scope>NUCLEOTIDE SEQUENCE [LARGE SCALE GENOMIC DNA]</scope>
    <source>
        <strain>ATCC BAA-2496 / DSM 23469 / PBi</strain>
        <strain evidence="2">PBi</strain>
        <plasmid>11</plasmid>
    </source>
</reference>
<keyword evidence="5" id="KW-1185">Reference proteome</keyword>
<evidence type="ECO:0000313" key="4">
    <source>
        <dbReference type="Proteomes" id="UP000002276"/>
    </source>
</evidence>
<keyword evidence="3" id="KW-0614">Plasmid</keyword>
<evidence type="ECO:0000313" key="5">
    <source>
        <dbReference type="Proteomes" id="UP000274630"/>
    </source>
</evidence>
<evidence type="ECO:0000313" key="3">
    <source>
        <dbReference type="EMBL" id="AZA27458.1"/>
    </source>
</evidence>
<reference evidence="2" key="2">
    <citation type="submission" date="2004-09" db="EMBL/GenBank/DDBJ databases">
        <authorList>
            <person name="Gloeckner G."/>
            <person name="Schilhabel M."/>
            <person name="Lehmann R."/>
            <person name="Platzer M."/>
        </authorList>
    </citation>
    <scope>NUCLEOTIDE SEQUENCE</scope>
    <source>
        <strain evidence="2">PBi</strain>
    </source>
</reference>
<geneLocation type="plasmid" evidence="4">
    <name>11</name>
</geneLocation>
<evidence type="ECO:0000313" key="2">
    <source>
        <dbReference type="EMBL" id="AAU86052.1"/>
    </source>
</evidence>
<organism evidence="2">
    <name type="scientific">Borrelia garinii subsp. bavariensis (strain ATCC BAA-2496 / DSM 23469 / PBi)</name>
    <name type="common">Borreliella bavariensis</name>
    <dbReference type="NCBI Taxonomy" id="290434"/>
    <lineage>
        <taxon>Bacteria</taxon>
        <taxon>Pseudomonadati</taxon>
        <taxon>Spirochaetota</taxon>
        <taxon>Spirochaetia</taxon>
        <taxon>Spirochaetales</taxon>
        <taxon>Borreliaceae</taxon>
        <taxon>Borreliella</taxon>
    </lineage>
</organism>
<dbReference type="EMBL" id="AY722925">
    <property type="protein sequence ID" value="AAU86052.1"/>
    <property type="molecule type" value="Genomic_DNA"/>
</dbReference>
<keyword evidence="1" id="KW-0812">Transmembrane</keyword>
<reference evidence="5" key="4">
    <citation type="submission" date="2018-04" db="EMBL/GenBank/DDBJ databases">
        <title>Whole Genome Assembly of Borrelia bavariensis PBi.</title>
        <authorList>
            <person name="Margos G."/>
        </authorList>
    </citation>
    <scope>NUCLEOTIDE SEQUENCE [LARGE SCALE GENOMIC DNA]</scope>
    <source>
        <strain evidence="5">PBi</strain>
        <plasmid evidence="5">lp36</plasmid>
    </source>
</reference>
<feature type="transmembrane region" description="Helical" evidence="1">
    <location>
        <begin position="6"/>
        <end position="27"/>
    </location>
</feature>
<protein>
    <submittedName>
        <fullName evidence="2">Uncharacterized protein</fullName>
    </submittedName>
</protein>
<gene>
    <name evidence="2" type="ordered locus">BGP201</name>
    <name evidence="3" type="ORF">DB299_06455</name>
</gene>
<dbReference type="Proteomes" id="UP000274630">
    <property type="component" value="Plasmid lp36"/>
</dbReference>
<accession>A0A7I6GXQ3</accession>
<dbReference type="EMBL" id="CP028883">
    <property type="protein sequence ID" value="AZA27458.1"/>
    <property type="molecule type" value="Genomic_DNA"/>
</dbReference>
<keyword evidence="1" id="KW-0472">Membrane</keyword>
<sequence length="63" mass="7802">MNKKMFIINTFFVLISFYRNFLNLYCFHNSEQDVSKEEINKRPDNYDFKNEKDRNLFCLCFTN</sequence>
<dbReference type="AlphaFoldDB" id="A0A7I6GXQ3"/>
<evidence type="ECO:0000256" key="1">
    <source>
        <dbReference type="SAM" id="Phobius"/>
    </source>
</evidence>
<dbReference type="RefSeq" id="WP_158605705.1">
    <property type="nucleotide sequence ID" value="NZ_CP028883.1"/>
</dbReference>
<proteinExistence type="predicted"/>
<geneLocation type="plasmid" evidence="3 5">
    <name>lp36</name>
</geneLocation>
<name>A0A7I6GXQ3_BORGP</name>